<feature type="binding site" evidence="2">
    <location>
        <position position="65"/>
    </location>
    <ligand>
        <name>substrate</name>
    </ligand>
</feature>
<gene>
    <name evidence="3" type="primary">uppS</name>
    <name evidence="3" type="ORF">IAB68_00260</name>
</gene>
<dbReference type="EMBL" id="DVMT01000004">
    <property type="protein sequence ID" value="HIU39722.1"/>
    <property type="molecule type" value="Genomic_DNA"/>
</dbReference>
<dbReference type="Proteomes" id="UP000824074">
    <property type="component" value="Unassembled WGS sequence"/>
</dbReference>
<reference evidence="3" key="2">
    <citation type="journal article" date="2021" name="PeerJ">
        <title>Extensive microbial diversity within the chicken gut microbiome revealed by metagenomics and culture.</title>
        <authorList>
            <person name="Gilroy R."/>
            <person name="Ravi A."/>
            <person name="Getino M."/>
            <person name="Pursley I."/>
            <person name="Horton D.L."/>
            <person name="Alikhan N.F."/>
            <person name="Baker D."/>
            <person name="Gharbi K."/>
            <person name="Hall N."/>
            <person name="Watson M."/>
            <person name="Adriaenssens E.M."/>
            <person name="Foster-Nyarko E."/>
            <person name="Jarju S."/>
            <person name="Secka A."/>
            <person name="Antonio M."/>
            <person name="Oren A."/>
            <person name="Chaudhuri R.R."/>
            <person name="La Ragione R."/>
            <person name="Hildebrand F."/>
            <person name="Pallen M.J."/>
        </authorList>
    </citation>
    <scope>NUCLEOTIDE SEQUENCE</scope>
    <source>
        <strain evidence="3">CHK193-30670</strain>
    </source>
</reference>
<comment type="similarity">
    <text evidence="2">Belongs to the UPP synthase family.</text>
</comment>
<feature type="binding site" evidence="2">
    <location>
        <position position="27"/>
    </location>
    <ligand>
        <name>substrate</name>
    </ligand>
</feature>
<keyword evidence="2" id="KW-0479">Metal-binding</keyword>
<dbReference type="FunFam" id="3.40.1180.10:FF:000001">
    <property type="entry name" value="(2E,6E)-farnesyl-diphosphate-specific ditrans,polycis-undecaprenyl-diphosphate synthase"/>
    <property type="match status" value="1"/>
</dbReference>
<feature type="binding site" evidence="2">
    <location>
        <begin position="59"/>
        <end position="61"/>
    </location>
    <ligand>
        <name>substrate</name>
    </ligand>
</feature>
<protein>
    <recommendedName>
        <fullName evidence="2">Isoprenyl transferase</fullName>
        <ecNumber evidence="2">2.5.1.-</ecNumber>
    </recommendedName>
</protein>
<evidence type="ECO:0000313" key="3">
    <source>
        <dbReference type="EMBL" id="HIU39722.1"/>
    </source>
</evidence>
<dbReference type="InterPro" id="IPR001441">
    <property type="entry name" value="UPP_synth-like"/>
</dbReference>
<dbReference type="Pfam" id="PF01255">
    <property type="entry name" value="Prenyltransf"/>
    <property type="match status" value="1"/>
</dbReference>
<comment type="subunit">
    <text evidence="2">Homodimer.</text>
</comment>
<dbReference type="PANTHER" id="PTHR10291">
    <property type="entry name" value="DEHYDRODOLICHYL DIPHOSPHATE SYNTHASE FAMILY MEMBER"/>
    <property type="match status" value="1"/>
</dbReference>
<feature type="binding site" evidence="2">
    <location>
        <position position="31"/>
    </location>
    <ligand>
        <name>substrate</name>
    </ligand>
</feature>
<dbReference type="NCBIfam" id="TIGR00055">
    <property type="entry name" value="uppS"/>
    <property type="match status" value="1"/>
</dbReference>
<feature type="binding site" evidence="2">
    <location>
        <position position="200"/>
    </location>
    <ligand>
        <name>Mg(2+)</name>
        <dbReference type="ChEBI" id="CHEBI:18420"/>
    </ligand>
</feature>
<dbReference type="PANTHER" id="PTHR10291:SF0">
    <property type="entry name" value="DEHYDRODOLICHYL DIPHOSPHATE SYNTHASE 2"/>
    <property type="match status" value="1"/>
</dbReference>
<dbReference type="GO" id="GO:0016094">
    <property type="term" value="P:polyprenol biosynthetic process"/>
    <property type="evidence" value="ECO:0007669"/>
    <property type="project" value="TreeGrafter"/>
</dbReference>
<comment type="cofactor">
    <cofactor evidence="2">
        <name>Mg(2+)</name>
        <dbReference type="ChEBI" id="CHEBI:18420"/>
    </cofactor>
    <text evidence="2">Binds 2 magnesium ions per subunit.</text>
</comment>
<accession>A0A9D1ILY3</accession>
<dbReference type="AlphaFoldDB" id="A0A9D1ILY3"/>
<dbReference type="GO" id="GO:0045547">
    <property type="term" value="F:ditrans,polycis-polyprenyl diphosphate synthase [(2E,6E)-farnesyl diphosphate specific] activity"/>
    <property type="evidence" value="ECO:0007669"/>
    <property type="project" value="TreeGrafter"/>
</dbReference>
<sequence>MNENVPNHVAIIMDGNGRWAQNRGLKRTKGHQKGAEVLKKISEYVYDKKIKVLSVFAFSTENWKRDKEEIDYLMKLFIKAFKGNFNVIKEKGVKVVFSGLKNKLSKKVIDTMDKMQEETKNNKNGIFNICLNYGGQDEIIEATKKISALVKDNKIDVKDIDKELFSKNLFNDLPPIDLLIRTSGEYRISNFMLWQMAYAELYFTDTLWPDFNEEEFDKALDAFNKRERRFGGVKK</sequence>
<feature type="binding site" evidence="2">
    <location>
        <position position="19"/>
    </location>
    <ligand>
        <name>substrate</name>
    </ligand>
</feature>
<feature type="binding site" evidence="2">
    <location>
        <begin position="187"/>
        <end position="189"/>
    </location>
    <ligand>
        <name>substrate</name>
    </ligand>
</feature>
<dbReference type="HAMAP" id="MF_01139">
    <property type="entry name" value="ISPT"/>
    <property type="match status" value="1"/>
</dbReference>
<feature type="binding site" evidence="2">
    <location>
        <position position="181"/>
    </location>
    <ligand>
        <name>substrate</name>
    </ligand>
</feature>
<dbReference type="SUPFAM" id="SSF64005">
    <property type="entry name" value="Undecaprenyl diphosphate synthase"/>
    <property type="match status" value="1"/>
</dbReference>
<keyword evidence="1 2" id="KW-0808">Transferase</keyword>
<dbReference type="Gene3D" id="3.40.1180.10">
    <property type="entry name" value="Decaprenyl diphosphate synthase-like"/>
    <property type="match status" value="1"/>
</dbReference>
<dbReference type="CDD" id="cd00475">
    <property type="entry name" value="Cis_IPPS"/>
    <property type="match status" value="1"/>
</dbReference>
<comment type="function">
    <text evidence="2">Catalyzes the condensation of isopentenyl diphosphate (IPP) with allylic pyrophosphates generating different type of terpenoids.</text>
</comment>
<reference evidence="3" key="1">
    <citation type="submission" date="2020-10" db="EMBL/GenBank/DDBJ databases">
        <authorList>
            <person name="Gilroy R."/>
        </authorList>
    </citation>
    <scope>NUCLEOTIDE SEQUENCE</scope>
    <source>
        <strain evidence="3">CHK193-30670</strain>
    </source>
</reference>
<feature type="binding site" evidence="2">
    <location>
        <begin position="15"/>
        <end position="18"/>
    </location>
    <ligand>
        <name>substrate</name>
    </ligand>
</feature>
<evidence type="ECO:0000256" key="2">
    <source>
        <dbReference type="HAMAP-Rule" id="MF_01139"/>
    </source>
</evidence>
<evidence type="ECO:0000256" key="1">
    <source>
        <dbReference type="ARBA" id="ARBA00022679"/>
    </source>
</evidence>
<feature type="binding site" evidence="2">
    <location>
        <position position="14"/>
    </location>
    <ligand>
        <name>Mg(2+)</name>
        <dbReference type="ChEBI" id="CHEBI:18420"/>
    </ligand>
</feature>
<dbReference type="InterPro" id="IPR036424">
    <property type="entry name" value="UPP_synth-like_sf"/>
</dbReference>
<dbReference type="PROSITE" id="PS01066">
    <property type="entry name" value="UPP_SYNTHASE"/>
    <property type="match status" value="1"/>
</dbReference>
<feature type="active site" evidence="2">
    <location>
        <position position="14"/>
    </location>
</feature>
<dbReference type="InterPro" id="IPR018520">
    <property type="entry name" value="UPP_synth-like_CS"/>
</dbReference>
<proteinExistence type="inferred from homology"/>
<evidence type="ECO:0000313" key="4">
    <source>
        <dbReference type="Proteomes" id="UP000824074"/>
    </source>
</evidence>
<name>A0A9D1ILY3_9FIRM</name>
<comment type="caution">
    <text evidence="3">The sequence shown here is derived from an EMBL/GenBank/DDBJ whole genome shotgun (WGS) entry which is preliminary data.</text>
</comment>
<organism evidence="3 4">
    <name type="scientific">Candidatus Aphodocola excrementigallinarum</name>
    <dbReference type="NCBI Taxonomy" id="2840670"/>
    <lineage>
        <taxon>Bacteria</taxon>
        <taxon>Bacillati</taxon>
        <taxon>Bacillota</taxon>
        <taxon>Bacilli</taxon>
        <taxon>Candidatus Aphodocola</taxon>
    </lineage>
</organism>
<feature type="active site" description="Proton acceptor" evidence="2">
    <location>
        <position position="62"/>
    </location>
</feature>
<keyword evidence="2" id="KW-0460">Magnesium</keyword>
<feature type="binding site" evidence="2">
    <location>
        <position position="63"/>
    </location>
    <ligand>
        <name>substrate</name>
    </ligand>
</feature>
<dbReference type="GO" id="GO:0000287">
    <property type="term" value="F:magnesium ion binding"/>
    <property type="evidence" value="ECO:0007669"/>
    <property type="project" value="UniProtKB-UniRule"/>
</dbReference>
<dbReference type="EC" id="2.5.1.-" evidence="2"/>